<dbReference type="Pfam" id="PF20613">
    <property type="entry name" value="HipA_2"/>
    <property type="match status" value="1"/>
</dbReference>
<dbReference type="RefSeq" id="WP_353072113.1">
    <property type="nucleotide sequence ID" value="NZ_CP132938.1"/>
</dbReference>
<accession>A0AAU7YZS7</accession>
<dbReference type="InterPro" id="IPR046748">
    <property type="entry name" value="HipA_2"/>
</dbReference>
<dbReference type="KEGG" id="tgi:RBB81_21465"/>
<proteinExistence type="predicted"/>
<gene>
    <name evidence="2" type="ORF">RBB81_21465</name>
</gene>
<name>A0AAU7YZS7_9BACT</name>
<reference evidence="2" key="2">
    <citation type="journal article" date="2024" name="Environ. Microbiol.">
        <title>Genome analysis and description of Tunturibacter gen. nov. expands the diversity of Terriglobia in tundra soils.</title>
        <authorList>
            <person name="Messyasz A."/>
            <person name="Mannisto M.K."/>
            <person name="Kerkhof L.J."/>
            <person name="Haggblom M.M."/>
        </authorList>
    </citation>
    <scope>NUCLEOTIDE SEQUENCE</scope>
    <source>
        <strain evidence="2">M8UP39</strain>
    </source>
</reference>
<protein>
    <recommendedName>
        <fullName evidence="1">HipA-like kinase domain-containing protein</fullName>
    </recommendedName>
</protein>
<evidence type="ECO:0000259" key="1">
    <source>
        <dbReference type="Pfam" id="PF20613"/>
    </source>
</evidence>
<evidence type="ECO:0000313" key="2">
    <source>
        <dbReference type="EMBL" id="XCB22118.1"/>
    </source>
</evidence>
<reference evidence="2" key="1">
    <citation type="submission" date="2023-08" db="EMBL/GenBank/DDBJ databases">
        <authorList>
            <person name="Messyasz A."/>
            <person name="Mannisto M.K."/>
            <person name="Kerkhof L.J."/>
            <person name="Haggblom M."/>
        </authorList>
    </citation>
    <scope>NUCLEOTIDE SEQUENCE</scope>
    <source>
        <strain evidence="2">M8UP39</strain>
    </source>
</reference>
<dbReference type="EMBL" id="CP132938">
    <property type="protein sequence ID" value="XCB22118.1"/>
    <property type="molecule type" value="Genomic_DNA"/>
</dbReference>
<feature type="domain" description="HipA-like kinase" evidence="1">
    <location>
        <begin position="39"/>
        <end position="196"/>
    </location>
</feature>
<organism evidence="2">
    <name type="scientific">Tunturiibacter gelidiferens</name>
    <dbReference type="NCBI Taxonomy" id="3069689"/>
    <lineage>
        <taxon>Bacteria</taxon>
        <taxon>Pseudomonadati</taxon>
        <taxon>Acidobacteriota</taxon>
        <taxon>Terriglobia</taxon>
        <taxon>Terriglobales</taxon>
        <taxon>Acidobacteriaceae</taxon>
        <taxon>Tunturiibacter</taxon>
    </lineage>
</organism>
<dbReference type="AlphaFoldDB" id="A0AAU7YZS7"/>
<sequence length="322" mass="36036">MYASEVPFGGKVGLVEFCSFEDSLHPCSNAILSANKYIRKMKGGSQSILVRANDGRHYVVKMTDNPIGPNLLANEHMGSLVAKAVGLPVAEARGICLSDSFIDSHPDLWFELPSGVRRPDKGMHFGSLFVGQTSGPDRPTEYISPSRVSMITNREVFLGMYLLDVWANHQDNRQAIFRRSSTNAQEVCFIDHGHMFGGPEWNFEGNLGSALHLEMAVYTDLWHDKQVASWISRFQTIIPEVLTSIVPPMASEWYKGDLSELHSSLTDRLLRLPELVQADAEKTWHPSQQKIIDESLRLSDLGIHDLRTPDTRSAFRRGRATA</sequence>